<protein>
    <submittedName>
        <fullName evidence="1">Uncharacterized protein</fullName>
    </submittedName>
</protein>
<reference evidence="2" key="1">
    <citation type="journal article" date="2013" name="PLoS Genet.">
        <title>The genome of Spraguea lophii and the basis of host-microsporidian interactions.</title>
        <authorList>
            <person name="Campbell S.E."/>
            <person name="Williams T.A."/>
            <person name="Yousuf A."/>
            <person name="Soanes D.M."/>
            <person name="Paszkiewicz K.H."/>
            <person name="Williams B.A.P."/>
        </authorList>
    </citation>
    <scope>NUCLEOTIDE SEQUENCE [LARGE SCALE GENOMIC DNA]</scope>
    <source>
        <strain evidence="2">42_110</strain>
    </source>
</reference>
<dbReference type="Proteomes" id="UP000014978">
    <property type="component" value="Unassembled WGS sequence"/>
</dbReference>
<dbReference type="OMA" id="EIMIINM"/>
<sequence length="340" mass="39315">MPMNPYDDFFSDDEETFKNEKIVKLKSVVRKSFKKKKGKSKTVEQYDSVRDKILTSYKKAVICPLNNMNTMICEEHGSMFDYKTAKCRVGGFHGHKTLTKYLNCCDDLVTILTFSQPYALKNGYKAKDLIEKRTSAHIKHQFPGCLNYHVEILLVNLFPLKVTLPVKDMEQIFFSVYGYKFNSIIGPIEKIINDMKSPNLFISVTGKQRMVTCIPTQSLDYSDFGDINLFTKVHELENCILKDSKSIFKEESVPINKKNIIIPYNEVLGDVDKKLEGLFTSFDLNIPRYVQNPLSLTGSTSLYQKCYDTEEGLKFYWAFLSENLLLEEKDAYFDINTDFF</sequence>
<dbReference type="AlphaFoldDB" id="S7WCU4"/>
<gene>
    <name evidence="1" type="ORF">SLOPH_710</name>
</gene>
<accession>S7WCU4</accession>
<dbReference type="EMBL" id="ATCN01000180">
    <property type="protein sequence ID" value="EPR79612.1"/>
    <property type="molecule type" value="Genomic_DNA"/>
</dbReference>
<dbReference type="VEuPathDB" id="MicrosporidiaDB:SLOPH_710"/>
<dbReference type="OrthoDB" id="2191347at2759"/>
<dbReference type="HOGENOM" id="CLU_816773_0_0_1"/>
<evidence type="ECO:0000313" key="2">
    <source>
        <dbReference type="Proteomes" id="UP000014978"/>
    </source>
</evidence>
<organism evidence="1 2">
    <name type="scientific">Spraguea lophii (strain 42_110)</name>
    <name type="common">Microsporidian parasite</name>
    <dbReference type="NCBI Taxonomy" id="1358809"/>
    <lineage>
        <taxon>Eukaryota</taxon>
        <taxon>Fungi</taxon>
        <taxon>Fungi incertae sedis</taxon>
        <taxon>Microsporidia</taxon>
        <taxon>Spragueidae</taxon>
        <taxon>Spraguea</taxon>
    </lineage>
</organism>
<proteinExistence type="predicted"/>
<evidence type="ECO:0000313" key="1">
    <source>
        <dbReference type="EMBL" id="EPR79612.1"/>
    </source>
</evidence>
<comment type="caution">
    <text evidence="1">The sequence shown here is derived from an EMBL/GenBank/DDBJ whole genome shotgun (WGS) entry which is preliminary data.</text>
</comment>
<keyword evidence="2" id="KW-1185">Reference proteome</keyword>
<dbReference type="InParanoid" id="S7WCU4"/>
<name>S7WCU4_SPRLO</name>